<dbReference type="STRING" id="1810919.A0A3D8SBQ3"/>
<feature type="compositionally biased region" description="Low complexity" evidence="1">
    <location>
        <begin position="60"/>
        <end position="74"/>
    </location>
</feature>
<dbReference type="AlphaFoldDB" id="A0A3D8SBQ3"/>
<proteinExistence type="predicted"/>
<dbReference type="Proteomes" id="UP000256690">
    <property type="component" value="Unassembled WGS sequence"/>
</dbReference>
<evidence type="ECO:0000313" key="3">
    <source>
        <dbReference type="Proteomes" id="UP000256690"/>
    </source>
</evidence>
<name>A0A3D8SBQ3_9EURO</name>
<comment type="caution">
    <text evidence="2">The sequence shown here is derived from an EMBL/GenBank/DDBJ whole genome shotgun (WGS) entry which is preliminary data.</text>
</comment>
<keyword evidence="3" id="KW-1185">Reference proteome</keyword>
<dbReference type="GeneID" id="38114399"/>
<evidence type="ECO:0000256" key="1">
    <source>
        <dbReference type="SAM" id="MobiDB-lite"/>
    </source>
</evidence>
<reference evidence="2 3" key="1">
    <citation type="journal article" date="2018" name="IMA Fungus">
        <title>IMA Genome-F 9: Draft genome sequence of Annulohypoxylon stygium, Aspergillus mulundensis, Berkeleyomyces basicola (syn. Thielaviopsis basicola), Ceratocystis smalleyi, two Cercospora beticola strains, Coleophoma cylindrospora, Fusarium fracticaudum, Phialophora cf. hyalina, and Morchella septimelata.</title>
        <authorList>
            <person name="Wingfield B.D."/>
            <person name="Bills G.F."/>
            <person name="Dong Y."/>
            <person name="Huang W."/>
            <person name="Nel W.J."/>
            <person name="Swalarsk-Parry B.S."/>
            <person name="Vaghefi N."/>
            <person name="Wilken P.M."/>
            <person name="An Z."/>
            <person name="de Beer Z.W."/>
            <person name="De Vos L."/>
            <person name="Chen L."/>
            <person name="Duong T.A."/>
            <person name="Gao Y."/>
            <person name="Hammerbacher A."/>
            <person name="Kikkert J.R."/>
            <person name="Li Y."/>
            <person name="Li H."/>
            <person name="Li K."/>
            <person name="Li Q."/>
            <person name="Liu X."/>
            <person name="Ma X."/>
            <person name="Naidoo K."/>
            <person name="Pethybridge S.J."/>
            <person name="Sun J."/>
            <person name="Steenkamp E.T."/>
            <person name="van der Nest M.A."/>
            <person name="van Wyk S."/>
            <person name="Wingfield M.J."/>
            <person name="Xiong C."/>
            <person name="Yue Q."/>
            <person name="Zhang X."/>
        </authorList>
    </citation>
    <scope>NUCLEOTIDE SEQUENCE [LARGE SCALE GENOMIC DNA]</scope>
    <source>
        <strain evidence="2 3">DSM 5745</strain>
    </source>
</reference>
<gene>
    <name evidence="2" type="ORF">DSM5745_04029</name>
</gene>
<feature type="compositionally biased region" description="Polar residues" evidence="1">
    <location>
        <begin position="50"/>
        <end position="59"/>
    </location>
</feature>
<protein>
    <submittedName>
        <fullName evidence="2">Uncharacterized protein</fullName>
    </submittedName>
</protein>
<feature type="region of interest" description="Disordered" evidence="1">
    <location>
        <begin position="460"/>
        <end position="508"/>
    </location>
</feature>
<organism evidence="2 3">
    <name type="scientific">Aspergillus mulundensis</name>
    <dbReference type="NCBI Taxonomy" id="1810919"/>
    <lineage>
        <taxon>Eukaryota</taxon>
        <taxon>Fungi</taxon>
        <taxon>Dikarya</taxon>
        <taxon>Ascomycota</taxon>
        <taxon>Pezizomycotina</taxon>
        <taxon>Eurotiomycetes</taxon>
        <taxon>Eurotiomycetidae</taxon>
        <taxon>Eurotiales</taxon>
        <taxon>Aspergillaceae</taxon>
        <taxon>Aspergillus</taxon>
        <taxon>Aspergillus subgen. Nidulantes</taxon>
    </lineage>
</organism>
<evidence type="ECO:0000313" key="2">
    <source>
        <dbReference type="EMBL" id="RDW83703.1"/>
    </source>
</evidence>
<dbReference type="OrthoDB" id="4497052at2759"/>
<feature type="region of interest" description="Disordered" evidence="1">
    <location>
        <begin position="847"/>
        <end position="886"/>
    </location>
</feature>
<dbReference type="RefSeq" id="XP_026605041.1">
    <property type="nucleotide sequence ID" value="XM_026746045.1"/>
</dbReference>
<dbReference type="EMBL" id="PVWQ01000004">
    <property type="protein sequence ID" value="RDW83703.1"/>
    <property type="molecule type" value="Genomic_DNA"/>
</dbReference>
<accession>A0A3D8SBQ3</accession>
<feature type="region of interest" description="Disordered" evidence="1">
    <location>
        <begin position="1"/>
        <end position="102"/>
    </location>
</feature>
<feature type="region of interest" description="Disordered" evidence="1">
    <location>
        <begin position="567"/>
        <end position="588"/>
    </location>
</feature>
<feature type="region of interest" description="Disordered" evidence="1">
    <location>
        <begin position="614"/>
        <end position="637"/>
    </location>
</feature>
<feature type="compositionally biased region" description="Basic and acidic residues" evidence="1">
    <location>
        <begin position="860"/>
        <end position="870"/>
    </location>
</feature>
<sequence>MSPPYSRRASGGCAAAIPTLSPIPDEPEDDSSMEQEIQQTHLHSFPVQHYGQQHGNTQNEVVTTTSSESSMTSEGDTILPLHPRSRASTISTEPFPDLDESSTELPDLAYRAQEEAYKHALGKVAEEILRMNEINDHVTAIHGPAFYLEEEETARSRFSMFTLEGVDPCPEVSHHDHFCVEHEAHKRAIRERIDHFLKERKDVPRSFSRKFIAVTDMIMHMEYILFRGKGFPKDPLRYTTEKEMKTVFHHTTKIIEYLSVVGGLIFRERNNAEHARVVISQIAAKPGLTLLDRFKGMAEVVIQYLKHARPSEQTFFELFNEFFEIWLYDDFHVMYNNFLVEHIPNIPPTLQRSSYLLNAVYNMIAQMVRDYEVLGKINRDIGDRFIRPVVDQMARTDDPYGQPINEPAYLPCEPKHERYQSEIHKELASIIGDAQAETTPERHDSQSRNPIVLTAYPAGNESQDHAHGVSDGPSHQRSSADRTLHRPQVPRSQPRRRTTHERLGPSDVPLVYRSSPFIVSPTSEPATLARPIPIPSSYRRDLQSSHTVAQESHVFSSQSSYTMAAQSSSFGSHRTDHSGDNLNDSDTEYAPTEVMSSFEFNRCWDEIRRANGEASQPALSERAQHVPEHDDVQPPPVPRHAFLDQRLQEHSPTCQNETTHAVSVQLPHTEHPQEPEQHQHDDDMDSEILDLNAAEDAVANDLDDNGSDWLPHDHEDAYPQAPMNTFTARLEAIAHMRRQNSIDNGEYEDPANNVPSFAEPRPQPSLSTIPRSVIQFQYPILDHSQAQEQPAVSAPQRRVVERDDNNSPILPPMPEYPRFTFEAGEDENTGRPLRVVAVRPQLRRVAMPIPMPRPVTRRGNSSDRDHEREASPSAFIYRGHHQDSHF</sequence>
<feature type="compositionally biased region" description="Basic and acidic residues" evidence="1">
    <location>
        <begin position="622"/>
        <end position="632"/>
    </location>
</feature>